<keyword evidence="1" id="KW-0175">Coiled coil</keyword>
<organism evidence="4 5">
    <name type="scientific">Acaulospora morrowiae</name>
    <dbReference type="NCBI Taxonomy" id="94023"/>
    <lineage>
        <taxon>Eukaryota</taxon>
        <taxon>Fungi</taxon>
        <taxon>Fungi incertae sedis</taxon>
        <taxon>Mucoromycota</taxon>
        <taxon>Glomeromycotina</taxon>
        <taxon>Glomeromycetes</taxon>
        <taxon>Diversisporales</taxon>
        <taxon>Acaulosporaceae</taxon>
        <taxon>Acaulospora</taxon>
    </lineage>
</organism>
<dbReference type="Proteomes" id="UP000789342">
    <property type="component" value="Unassembled WGS sequence"/>
</dbReference>
<feature type="compositionally biased region" description="Low complexity" evidence="2">
    <location>
        <begin position="85"/>
        <end position="109"/>
    </location>
</feature>
<dbReference type="AlphaFoldDB" id="A0A9N9GBH3"/>
<feature type="compositionally biased region" description="Polar residues" evidence="2">
    <location>
        <begin position="9"/>
        <end position="27"/>
    </location>
</feature>
<keyword evidence="3" id="KW-0472">Membrane</keyword>
<sequence>MNFEDLFGKSTSVGSKDGASNVSQKPKVNSPIMNVANLAFNQARGQDSGSNSNVGDKSPVVHSRTFSDTLSESLRGIRAFALEPTETSNQSDSSGSSSEETESSDSSITRVEQVKPRIKVSPVVGSEAGGVTKSVADGQEGDAKKSRAKVSSNMIISDFSNLKFSQKKQQGQHEQGLSVWSENFSEKRDNRSEVSRSSDPGRNNALRVKASENTIKTRQRRTNSISDESPRKVSFNSNSDVTLRPDVRSDVSWGSDPGQNTNSKKSILKSNTYDNQSHYGKTSYYNNNDEWSNTPSSHMPKAKASSLISYNHSLPHTQDNTQYRMNPRYDSKSPAGTRKTWSDVIYRPKNVSDQNDFGPCYQNPSRGDLKQHKPKVSMNAMMDMTNGYSPARVEELMSLSSDPKVQRKFLDLRISNKSLLSLNASLDATVKDQSLKLANLPTFESIASTQQQQLDHILKVEKLMDALTKKMSEQESEIKDLKEKLDQTTEENQTARVNLFYDPKMLPLNALPRLIFERVHDDITVFFAVITSLIYTIYVFPIVVMAKSAQTLAEKSRAKIHELSG</sequence>
<evidence type="ECO:0000313" key="4">
    <source>
        <dbReference type="EMBL" id="CAG8594731.1"/>
    </source>
</evidence>
<feature type="region of interest" description="Disordered" evidence="2">
    <location>
        <begin position="164"/>
        <end position="281"/>
    </location>
</feature>
<feature type="compositionally biased region" description="Polar residues" evidence="2">
    <location>
        <begin position="211"/>
        <end position="227"/>
    </location>
</feature>
<evidence type="ECO:0000256" key="2">
    <source>
        <dbReference type="SAM" id="MobiDB-lite"/>
    </source>
</evidence>
<evidence type="ECO:0000313" key="5">
    <source>
        <dbReference type="Proteomes" id="UP000789342"/>
    </source>
</evidence>
<keyword evidence="3" id="KW-0812">Transmembrane</keyword>
<accession>A0A9N9GBH3</accession>
<feature type="coiled-coil region" evidence="1">
    <location>
        <begin position="457"/>
        <end position="498"/>
    </location>
</feature>
<feature type="transmembrane region" description="Helical" evidence="3">
    <location>
        <begin position="523"/>
        <end position="546"/>
    </location>
</feature>
<gene>
    <name evidence="4" type="ORF">AMORRO_LOCUS7508</name>
</gene>
<feature type="compositionally biased region" description="Basic and acidic residues" evidence="2">
    <location>
        <begin position="184"/>
        <end position="196"/>
    </location>
</feature>
<evidence type="ECO:0000256" key="1">
    <source>
        <dbReference type="SAM" id="Coils"/>
    </source>
</evidence>
<feature type="region of interest" description="Disordered" evidence="2">
    <location>
        <begin position="315"/>
        <end position="338"/>
    </location>
</feature>
<feature type="compositionally biased region" description="Polar residues" evidence="2">
    <location>
        <begin position="315"/>
        <end position="324"/>
    </location>
</feature>
<comment type="caution">
    <text evidence="4">The sequence shown here is derived from an EMBL/GenBank/DDBJ whole genome shotgun (WGS) entry which is preliminary data.</text>
</comment>
<feature type="region of interest" description="Disordered" evidence="2">
    <location>
        <begin position="1"/>
        <end position="151"/>
    </location>
</feature>
<feature type="compositionally biased region" description="Polar residues" evidence="2">
    <location>
        <begin position="164"/>
        <end position="183"/>
    </location>
</feature>
<keyword evidence="3" id="KW-1133">Transmembrane helix</keyword>
<feature type="compositionally biased region" description="Polar residues" evidence="2">
    <location>
        <begin position="257"/>
        <end position="281"/>
    </location>
</feature>
<evidence type="ECO:0000256" key="3">
    <source>
        <dbReference type="SAM" id="Phobius"/>
    </source>
</evidence>
<dbReference type="EMBL" id="CAJVPV010005696">
    <property type="protein sequence ID" value="CAG8594731.1"/>
    <property type="molecule type" value="Genomic_DNA"/>
</dbReference>
<reference evidence="4" key="1">
    <citation type="submission" date="2021-06" db="EMBL/GenBank/DDBJ databases">
        <authorList>
            <person name="Kallberg Y."/>
            <person name="Tangrot J."/>
            <person name="Rosling A."/>
        </authorList>
    </citation>
    <scope>NUCLEOTIDE SEQUENCE</scope>
    <source>
        <strain evidence="4">CL551</strain>
    </source>
</reference>
<proteinExistence type="predicted"/>
<name>A0A9N9GBH3_9GLOM</name>
<feature type="compositionally biased region" description="Polar residues" evidence="2">
    <location>
        <begin position="39"/>
        <end position="55"/>
    </location>
</feature>
<keyword evidence="5" id="KW-1185">Reference proteome</keyword>
<dbReference type="OrthoDB" id="2555519at2759"/>
<protein>
    <submittedName>
        <fullName evidence="4">11818_t:CDS:1</fullName>
    </submittedName>
</protein>